<dbReference type="Gene3D" id="2.40.50.140">
    <property type="entry name" value="Nucleic acid-binding proteins"/>
    <property type="match status" value="1"/>
</dbReference>
<dbReference type="PROSITE" id="PS50832">
    <property type="entry name" value="S1_IF1_TYPE"/>
    <property type="match status" value="1"/>
</dbReference>
<evidence type="ECO:0000256" key="5">
    <source>
        <dbReference type="PROSITE-ProRule" id="PRU00181"/>
    </source>
</evidence>
<gene>
    <name evidence="7" type="primary">infA</name>
</gene>
<dbReference type="PANTHER" id="PTHR33370:SF1">
    <property type="entry name" value="TRANSLATION INITIATION FACTOR IF-1, CHLOROPLASTIC"/>
    <property type="match status" value="1"/>
</dbReference>
<dbReference type="InterPro" id="IPR004368">
    <property type="entry name" value="TIF_IF1"/>
</dbReference>
<evidence type="ECO:0000313" key="7">
    <source>
        <dbReference type="EMBL" id="QOI12041.1"/>
    </source>
</evidence>
<dbReference type="InterPro" id="IPR012340">
    <property type="entry name" value="NA-bd_OB-fold"/>
</dbReference>
<dbReference type="InterPro" id="IPR006196">
    <property type="entry name" value="RNA-binding_domain_S1_IF1"/>
</dbReference>
<keyword evidence="2 5" id="KW-0396">Initiation factor</keyword>
<dbReference type="GO" id="GO:0043022">
    <property type="term" value="F:ribosome binding"/>
    <property type="evidence" value="ECO:0007669"/>
    <property type="project" value="TreeGrafter"/>
</dbReference>
<evidence type="ECO:0000256" key="4">
    <source>
        <dbReference type="NCBIfam" id="TIGR00008"/>
    </source>
</evidence>
<evidence type="ECO:0000256" key="3">
    <source>
        <dbReference type="ARBA" id="ARBA00022917"/>
    </source>
</evidence>
<keyword evidence="3 5" id="KW-0648">Protein biosynthesis</keyword>
<name>A0A7L8XYT5_9MOLU</name>
<evidence type="ECO:0000256" key="1">
    <source>
        <dbReference type="ARBA" id="ARBA00010939"/>
    </source>
</evidence>
<accession>A0A7L8XYT5</accession>
<dbReference type="PANTHER" id="PTHR33370">
    <property type="entry name" value="TRANSLATION INITIATION FACTOR IF-1, CHLOROPLASTIC"/>
    <property type="match status" value="1"/>
</dbReference>
<dbReference type="Pfam" id="PF01176">
    <property type="entry name" value="eIF-1a"/>
    <property type="match status" value="1"/>
</dbReference>
<organism evidence="7">
    <name type="scientific">'Taraxacum sp.' leaf reddening phytoplasma</name>
    <dbReference type="NCBI Taxonomy" id="2777997"/>
    <lineage>
        <taxon>Bacteria</taxon>
        <taxon>Bacillati</taxon>
        <taxon>Mycoplasmatota</taxon>
        <taxon>Mollicutes</taxon>
        <taxon>Acholeplasmatales</taxon>
        <taxon>Acholeplasmataceae</taxon>
        <taxon>Candidatus Phytoplasma</taxon>
        <taxon>16SrIII (X-disease group)</taxon>
    </lineage>
</organism>
<dbReference type="GO" id="GO:0005829">
    <property type="term" value="C:cytosol"/>
    <property type="evidence" value="ECO:0007669"/>
    <property type="project" value="TreeGrafter"/>
</dbReference>
<dbReference type="AlphaFoldDB" id="A0A7L8XYT5"/>
<proteinExistence type="inferred from homology"/>
<comment type="similarity">
    <text evidence="1">Belongs to the IF-1 family.</text>
</comment>
<feature type="domain" description="S1-like" evidence="6">
    <location>
        <begin position="12"/>
        <end position="67"/>
    </location>
</feature>
<reference evidence="7" key="1">
    <citation type="submission" date="2020-03" db="EMBL/GenBank/DDBJ databases">
        <title>Using SSU12p and LSU36p as new molecular markers for phytoplasma detection and identification.</title>
        <authorList>
            <person name="Cui W."/>
            <person name="Zamorano A."/>
            <person name="Fiore N."/>
        </authorList>
    </citation>
    <scope>NUCLEOTIDE SEQUENCE</scope>
    <source>
        <strain evidence="7">TA</strain>
    </source>
</reference>
<sequence>MVNPNIIEFDDAIVVGILPNAKFKLELSNKKIIIAHISGKIRSNNIRILLGDKVKVDSKGRIVYRYIDKR</sequence>
<evidence type="ECO:0000259" key="6">
    <source>
        <dbReference type="PROSITE" id="PS50832"/>
    </source>
</evidence>
<dbReference type="GO" id="GO:0003743">
    <property type="term" value="F:translation initiation factor activity"/>
    <property type="evidence" value="ECO:0007669"/>
    <property type="project" value="UniProtKB-UniRule"/>
</dbReference>
<dbReference type="GO" id="GO:0003723">
    <property type="term" value="F:RNA binding"/>
    <property type="evidence" value="ECO:0007669"/>
    <property type="project" value="InterPro"/>
</dbReference>
<evidence type="ECO:0000256" key="2">
    <source>
        <dbReference type="ARBA" id="ARBA00022540"/>
    </source>
</evidence>
<dbReference type="EMBL" id="MT161553">
    <property type="protein sequence ID" value="QOI12041.1"/>
    <property type="molecule type" value="Genomic_DNA"/>
</dbReference>
<protein>
    <recommendedName>
        <fullName evidence="4">Translation initiation factor IF-1</fullName>
    </recommendedName>
</protein>
<dbReference type="NCBIfam" id="TIGR00008">
    <property type="entry name" value="infA"/>
    <property type="match status" value="1"/>
</dbReference>
<dbReference type="SUPFAM" id="SSF50249">
    <property type="entry name" value="Nucleic acid-binding proteins"/>
    <property type="match status" value="1"/>
</dbReference>